<evidence type="ECO:0000256" key="4">
    <source>
        <dbReference type="ARBA" id="ARBA00022825"/>
    </source>
</evidence>
<dbReference type="Pfam" id="PF00082">
    <property type="entry name" value="Peptidase_S8"/>
    <property type="match status" value="1"/>
</dbReference>
<protein>
    <submittedName>
        <fullName evidence="8">Serin endopeptidase</fullName>
    </submittedName>
</protein>
<evidence type="ECO:0000256" key="1">
    <source>
        <dbReference type="ARBA" id="ARBA00011073"/>
    </source>
</evidence>
<gene>
    <name evidence="8" type="ORF">CSIM01_05176</name>
</gene>
<evidence type="ECO:0000259" key="7">
    <source>
        <dbReference type="Pfam" id="PF00082"/>
    </source>
</evidence>
<keyword evidence="6" id="KW-0732">Signal</keyword>
<evidence type="ECO:0000313" key="9">
    <source>
        <dbReference type="Proteomes" id="UP000070328"/>
    </source>
</evidence>
<keyword evidence="9" id="KW-1185">Reference proteome</keyword>
<dbReference type="SUPFAM" id="SSF52743">
    <property type="entry name" value="Subtilisin-like"/>
    <property type="match status" value="1"/>
</dbReference>
<dbReference type="InterPro" id="IPR036852">
    <property type="entry name" value="Peptidase_S8/S53_dom_sf"/>
</dbReference>
<evidence type="ECO:0000256" key="6">
    <source>
        <dbReference type="SAM" id="SignalP"/>
    </source>
</evidence>
<reference evidence="8 9" key="1">
    <citation type="submission" date="2014-02" db="EMBL/GenBank/DDBJ databases">
        <title>The genome sequence of Colletotrichum simmondsii CBS122122.</title>
        <authorList>
            <person name="Baroncelli R."/>
            <person name="Thon M.R."/>
        </authorList>
    </citation>
    <scope>NUCLEOTIDE SEQUENCE [LARGE SCALE GENOMIC DNA]</scope>
    <source>
        <strain evidence="8 9">CBS122122</strain>
    </source>
</reference>
<keyword evidence="3" id="KW-0378">Hydrolase</keyword>
<comment type="caution">
    <text evidence="8">The sequence shown here is derived from an EMBL/GenBank/DDBJ whole genome shotgun (WGS) entry which is preliminary data.</text>
</comment>
<evidence type="ECO:0000313" key="8">
    <source>
        <dbReference type="EMBL" id="KXH33041.1"/>
    </source>
</evidence>
<dbReference type="Gene3D" id="3.40.50.200">
    <property type="entry name" value="Peptidase S8/S53 domain"/>
    <property type="match status" value="1"/>
</dbReference>
<dbReference type="GO" id="GO:0006508">
    <property type="term" value="P:proteolysis"/>
    <property type="evidence" value="ECO:0007669"/>
    <property type="project" value="UniProtKB-KW"/>
</dbReference>
<comment type="similarity">
    <text evidence="1 5">Belongs to the peptidase S8 family.</text>
</comment>
<dbReference type="InterPro" id="IPR050131">
    <property type="entry name" value="Peptidase_S8_subtilisin-like"/>
</dbReference>
<keyword evidence="4" id="KW-0720">Serine protease</keyword>
<dbReference type="InterPro" id="IPR015500">
    <property type="entry name" value="Peptidase_S8_subtilisin-rel"/>
</dbReference>
<proteinExistence type="inferred from homology"/>
<dbReference type="CDD" id="cd07489">
    <property type="entry name" value="Peptidases_S8_5"/>
    <property type="match status" value="1"/>
</dbReference>
<keyword evidence="2" id="KW-0645">Protease</keyword>
<organism evidence="8 9">
    <name type="scientific">Colletotrichum simmondsii</name>
    <dbReference type="NCBI Taxonomy" id="703756"/>
    <lineage>
        <taxon>Eukaryota</taxon>
        <taxon>Fungi</taxon>
        <taxon>Dikarya</taxon>
        <taxon>Ascomycota</taxon>
        <taxon>Pezizomycotina</taxon>
        <taxon>Sordariomycetes</taxon>
        <taxon>Hypocreomycetidae</taxon>
        <taxon>Glomerellales</taxon>
        <taxon>Glomerellaceae</taxon>
        <taxon>Colletotrichum</taxon>
        <taxon>Colletotrichum acutatum species complex</taxon>
    </lineage>
</organism>
<evidence type="ECO:0000256" key="5">
    <source>
        <dbReference type="PROSITE-ProRule" id="PRU01240"/>
    </source>
</evidence>
<sequence length="341" mass="35412">MHLLSIASLLALPVLGSAQSFATRQAPEGADETNNATVPIAKSYIIEYASGSAKARRDVALEADIKVVKNFESDIFSGASIETDTHNIDSLQNLAGVARVWQNTRVSLSPVEGLESIEEAAAGDYSPHNTTGVSKLHDKGIFGQGVKVGVVDSGTWYTHPALGGGFGPGFKVAGGYDLVGNGIWPYEDKTPDDDPLDQLGHGTHVAGIIAGKNDFWSGVAPEASLYSYKVFAQLDATDDATLIEAFLRAYSDGVDIITASIGGPGGWSTNAWAEIASRLVDEGVVVTIANGNSGAAGAFFGSSGSSGKNVLAVASVETEKYPASPFELTSVLDGNTETVKV</sequence>
<feature type="chain" id="PRO_5007802041" evidence="6">
    <location>
        <begin position="19"/>
        <end position="341"/>
    </location>
</feature>
<evidence type="ECO:0000256" key="2">
    <source>
        <dbReference type="ARBA" id="ARBA00022670"/>
    </source>
</evidence>
<name>A0A135SB21_9PEZI</name>
<dbReference type="AlphaFoldDB" id="A0A135SB21"/>
<feature type="domain" description="Peptidase S8/S53" evidence="7">
    <location>
        <begin position="143"/>
        <end position="322"/>
    </location>
</feature>
<dbReference type="PRINTS" id="PR00723">
    <property type="entry name" value="SUBTILISIN"/>
</dbReference>
<dbReference type="GO" id="GO:0004252">
    <property type="term" value="F:serine-type endopeptidase activity"/>
    <property type="evidence" value="ECO:0007669"/>
    <property type="project" value="InterPro"/>
</dbReference>
<dbReference type="EMBL" id="JFBX01000625">
    <property type="protein sequence ID" value="KXH33041.1"/>
    <property type="molecule type" value="Genomic_DNA"/>
</dbReference>
<dbReference type="PROSITE" id="PS00137">
    <property type="entry name" value="SUBTILASE_HIS"/>
    <property type="match status" value="1"/>
</dbReference>
<dbReference type="InterPro" id="IPR000209">
    <property type="entry name" value="Peptidase_S8/S53_dom"/>
</dbReference>
<dbReference type="InterPro" id="IPR034187">
    <property type="entry name" value="Peptidases_S8_5"/>
</dbReference>
<dbReference type="PROSITE" id="PS51892">
    <property type="entry name" value="SUBTILASE"/>
    <property type="match status" value="1"/>
</dbReference>
<comment type="caution">
    <text evidence="5">Lacks conserved residue(s) required for the propagation of feature annotation.</text>
</comment>
<dbReference type="Proteomes" id="UP000070328">
    <property type="component" value="Unassembled WGS sequence"/>
</dbReference>
<feature type="signal peptide" evidence="6">
    <location>
        <begin position="1"/>
        <end position="18"/>
    </location>
</feature>
<accession>A0A135SB21</accession>
<dbReference type="PANTHER" id="PTHR43806:SF66">
    <property type="entry name" value="SERIN ENDOPEPTIDASE"/>
    <property type="match status" value="1"/>
</dbReference>
<dbReference type="InterPro" id="IPR022398">
    <property type="entry name" value="Peptidase_S8_His-AS"/>
</dbReference>
<evidence type="ECO:0000256" key="3">
    <source>
        <dbReference type="ARBA" id="ARBA00022801"/>
    </source>
</evidence>
<dbReference type="PANTHER" id="PTHR43806">
    <property type="entry name" value="PEPTIDASE S8"/>
    <property type="match status" value="1"/>
</dbReference>